<protein>
    <recommendedName>
        <fullName evidence="3">DNA-binding protein</fullName>
    </recommendedName>
</protein>
<dbReference type="AlphaFoldDB" id="A0A1Y1QVW8"/>
<accession>A0A1Y1QVW8</accession>
<dbReference type="EMBL" id="MTEJ01000027">
    <property type="protein sequence ID" value="OQX14558.1"/>
    <property type="molecule type" value="Genomic_DNA"/>
</dbReference>
<comment type="caution">
    <text evidence="1">The sequence shown here is derived from an EMBL/GenBank/DDBJ whole genome shotgun (WGS) entry which is preliminary data.</text>
</comment>
<reference evidence="1 2" key="1">
    <citation type="submission" date="2017-01" db="EMBL/GenBank/DDBJ databases">
        <title>Novel large sulfur bacteria in the metagenomes of groundwater-fed chemosynthetic microbial mats in the Lake Huron basin.</title>
        <authorList>
            <person name="Sharrar A.M."/>
            <person name="Flood B.E."/>
            <person name="Bailey J.V."/>
            <person name="Jones D.S."/>
            <person name="Biddanda B."/>
            <person name="Ruberg S.A."/>
            <person name="Marcus D.N."/>
            <person name="Dick G.J."/>
        </authorList>
    </citation>
    <scope>NUCLEOTIDE SEQUENCE [LARGE SCALE GENOMIC DNA]</scope>
    <source>
        <strain evidence="1">A8</strain>
    </source>
</reference>
<evidence type="ECO:0000313" key="1">
    <source>
        <dbReference type="EMBL" id="OQX14558.1"/>
    </source>
</evidence>
<proteinExistence type="predicted"/>
<gene>
    <name evidence="1" type="ORF">BWK73_09185</name>
</gene>
<evidence type="ECO:0008006" key="3">
    <source>
        <dbReference type="Google" id="ProtNLM"/>
    </source>
</evidence>
<dbReference type="InterPro" id="IPR026365">
    <property type="entry name" value="BcepMu_gp16"/>
</dbReference>
<organism evidence="1 2">
    <name type="scientific">Thiothrix lacustris</name>
    <dbReference type="NCBI Taxonomy" id="525917"/>
    <lineage>
        <taxon>Bacteria</taxon>
        <taxon>Pseudomonadati</taxon>
        <taxon>Pseudomonadota</taxon>
        <taxon>Gammaproteobacteria</taxon>
        <taxon>Thiotrichales</taxon>
        <taxon>Thiotrichaceae</taxon>
        <taxon>Thiothrix</taxon>
    </lineage>
</organism>
<sequence length="129" mass="13716">MIHFMNTILHKSSKKDLSIMPANIIPIKAGRPVNSSADVRQWLSDHGMSIAKFCRTYGIPLDAAKSLIYDRSKGQYGKSHEAAVAMGMKVPGKEPTKNTGGVDGVNTGNTASVAARNSCSGGYQAASYL</sequence>
<dbReference type="NCBIfam" id="TIGR04111">
    <property type="entry name" value="BcepMu_gp16"/>
    <property type="match status" value="1"/>
</dbReference>
<name>A0A1Y1QVW8_9GAMM</name>
<dbReference type="Proteomes" id="UP000192491">
    <property type="component" value="Unassembled WGS sequence"/>
</dbReference>
<evidence type="ECO:0000313" key="2">
    <source>
        <dbReference type="Proteomes" id="UP000192491"/>
    </source>
</evidence>